<keyword evidence="1 6" id="KW-0489">Methyltransferase</keyword>
<dbReference type="NCBIfam" id="NF004851">
    <property type="entry name" value="PRK06202.1"/>
    <property type="match status" value="1"/>
</dbReference>
<organism evidence="6 7">
    <name type="scientific">Microbacterium esteraromaticum</name>
    <dbReference type="NCBI Taxonomy" id="57043"/>
    <lineage>
        <taxon>Bacteria</taxon>
        <taxon>Bacillati</taxon>
        <taxon>Actinomycetota</taxon>
        <taxon>Actinomycetes</taxon>
        <taxon>Micrococcales</taxon>
        <taxon>Microbacteriaceae</taxon>
        <taxon>Microbacterium</taxon>
    </lineage>
</organism>
<dbReference type="CDD" id="cd02440">
    <property type="entry name" value="AdoMet_MTases"/>
    <property type="match status" value="1"/>
</dbReference>
<sequence>MIADLSSRAVHARERMDAADADLSMLERTYARFGLVNAVVSGARALYRREVRPRAQSRSLRILDIGSGGGDLTRALAGRLRRDGLDAQITAVDTDPRAVRWARQHDDTGRVIWRCASSSELVHEGDEFDVILSNHVLHHLTAADLAGLLGDSQMLTAPHGVVIHSDIARSRAAYLLFAAATAPFAWNLLAGSFIRPDGLTSIRRSYTAAELAETAPAGWRVEERMPARLLLRWEAGDGRS</sequence>
<protein>
    <submittedName>
        <fullName evidence="6">Methyltransferase type 12</fullName>
    </submittedName>
</protein>
<dbReference type="Gene3D" id="3.40.50.150">
    <property type="entry name" value="Vaccinia Virus protein VP39"/>
    <property type="match status" value="1"/>
</dbReference>
<dbReference type="AlphaFoldDB" id="A0A1R4IIX8"/>
<evidence type="ECO:0000256" key="3">
    <source>
        <dbReference type="ARBA" id="ARBA00022691"/>
    </source>
</evidence>
<dbReference type="PANTHER" id="PTHR43464:SF19">
    <property type="entry name" value="UBIQUINONE BIOSYNTHESIS O-METHYLTRANSFERASE, MITOCHONDRIAL"/>
    <property type="match status" value="1"/>
</dbReference>
<proteinExistence type="predicted"/>
<dbReference type="Pfam" id="PF13649">
    <property type="entry name" value="Methyltransf_25"/>
    <property type="match status" value="1"/>
</dbReference>
<dbReference type="EMBL" id="FUKO01000009">
    <property type="protein sequence ID" value="SJN19708.1"/>
    <property type="molecule type" value="Genomic_DNA"/>
</dbReference>
<feature type="domain" description="Methyltransferase" evidence="5">
    <location>
        <begin position="62"/>
        <end position="160"/>
    </location>
</feature>
<keyword evidence="7" id="KW-1185">Reference proteome</keyword>
<evidence type="ECO:0000256" key="4">
    <source>
        <dbReference type="SAM" id="Phobius"/>
    </source>
</evidence>
<name>A0A1R4IIX8_9MICO</name>
<evidence type="ECO:0000259" key="5">
    <source>
        <dbReference type="Pfam" id="PF13649"/>
    </source>
</evidence>
<dbReference type="InterPro" id="IPR029063">
    <property type="entry name" value="SAM-dependent_MTases_sf"/>
</dbReference>
<evidence type="ECO:0000256" key="2">
    <source>
        <dbReference type="ARBA" id="ARBA00022679"/>
    </source>
</evidence>
<dbReference type="GO" id="GO:0032259">
    <property type="term" value="P:methylation"/>
    <property type="evidence" value="ECO:0007669"/>
    <property type="project" value="UniProtKB-KW"/>
</dbReference>
<evidence type="ECO:0000256" key="1">
    <source>
        <dbReference type="ARBA" id="ARBA00022603"/>
    </source>
</evidence>
<dbReference type="SUPFAM" id="SSF53335">
    <property type="entry name" value="S-adenosyl-L-methionine-dependent methyltransferases"/>
    <property type="match status" value="1"/>
</dbReference>
<reference evidence="6 7" key="1">
    <citation type="submission" date="2017-02" db="EMBL/GenBank/DDBJ databases">
        <authorList>
            <person name="Peterson S.W."/>
        </authorList>
    </citation>
    <scope>NUCLEOTIDE SEQUENCE [LARGE SCALE GENOMIC DNA]</scope>
    <source>
        <strain evidence="6 7">B Mb 05.01</strain>
    </source>
</reference>
<dbReference type="OrthoDB" id="9800454at2"/>
<dbReference type="PANTHER" id="PTHR43464">
    <property type="entry name" value="METHYLTRANSFERASE"/>
    <property type="match status" value="1"/>
</dbReference>
<keyword evidence="4" id="KW-0812">Transmembrane</keyword>
<keyword evidence="3" id="KW-0949">S-adenosyl-L-methionine</keyword>
<dbReference type="GO" id="GO:0008168">
    <property type="term" value="F:methyltransferase activity"/>
    <property type="evidence" value="ECO:0007669"/>
    <property type="project" value="UniProtKB-KW"/>
</dbReference>
<evidence type="ECO:0000313" key="7">
    <source>
        <dbReference type="Proteomes" id="UP000196320"/>
    </source>
</evidence>
<keyword evidence="2 6" id="KW-0808">Transferase</keyword>
<feature type="transmembrane region" description="Helical" evidence="4">
    <location>
        <begin position="172"/>
        <end position="194"/>
    </location>
</feature>
<dbReference type="RefSeq" id="WP_087129871.1">
    <property type="nucleotide sequence ID" value="NZ_FUKO01000009.1"/>
</dbReference>
<evidence type="ECO:0000313" key="6">
    <source>
        <dbReference type="EMBL" id="SJN19708.1"/>
    </source>
</evidence>
<keyword evidence="4" id="KW-0472">Membrane</keyword>
<gene>
    <name evidence="6" type="ORF">FM104_02415</name>
</gene>
<dbReference type="Proteomes" id="UP000196320">
    <property type="component" value="Unassembled WGS sequence"/>
</dbReference>
<accession>A0A1R4IIX8</accession>
<keyword evidence="4" id="KW-1133">Transmembrane helix</keyword>
<dbReference type="InterPro" id="IPR041698">
    <property type="entry name" value="Methyltransf_25"/>
</dbReference>